<dbReference type="OMA" id="FMYGHGF"/>
<evidence type="ECO:0000259" key="1">
    <source>
        <dbReference type="PROSITE" id="PS51819"/>
    </source>
</evidence>
<dbReference type="EMBL" id="JAAXPC010000017">
    <property type="protein sequence ID" value="NKY04388.1"/>
    <property type="molecule type" value="Genomic_DNA"/>
</dbReference>
<dbReference type="RefSeq" id="WP_006370034.1">
    <property type="nucleotide sequence ID" value="NZ_CP073075.1"/>
</dbReference>
<dbReference type="InterPro" id="IPR029068">
    <property type="entry name" value="Glyas_Bleomycin-R_OHBP_Dase"/>
</dbReference>
<dbReference type="Pfam" id="PF22677">
    <property type="entry name" value="Ble-like_N"/>
    <property type="match status" value="1"/>
</dbReference>
<protein>
    <submittedName>
        <fullName evidence="2">Glyoxalase</fullName>
    </submittedName>
</protein>
<dbReference type="PROSITE" id="PS51819">
    <property type="entry name" value="VOC"/>
    <property type="match status" value="1"/>
</dbReference>
<dbReference type="InterPro" id="IPR037523">
    <property type="entry name" value="VOC_core"/>
</dbReference>
<dbReference type="AlphaFoldDB" id="A0A846WRT5"/>
<comment type="caution">
    <text evidence="2">The sequence shown here is derived from an EMBL/GenBank/DDBJ whole genome shotgun (WGS) entry which is preliminary data.</text>
</comment>
<name>A0A846WRT5_9ACTN</name>
<feature type="domain" description="VOC" evidence="1">
    <location>
        <begin position="3"/>
        <end position="126"/>
    </location>
</feature>
<accession>A0A846WRT5</accession>
<organism evidence="2 3">
    <name type="scientific">Gordonia polyisoprenivorans</name>
    <dbReference type="NCBI Taxonomy" id="84595"/>
    <lineage>
        <taxon>Bacteria</taxon>
        <taxon>Bacillati</taxon>
        <taxon>Actinomycetota</taxon>
        <taxon>Actinomycetes</taxon>
        <taxon>Mycobacteriales</taxon>
        <taxon>Gordoniaceae</taxon>
        <taxon>Gordonia</taxon>
    </lineage>
</organism>
<dbReference type="PANTHER" id="PTHR36503">
    <property type="entry name" value="BLR2520 PROTEIN"/>
    <property type="match status" value="1"/>
</dbReference>
<dbReference type="Gene3D" id="3.10.180.10">
    <property type="entry name" value="2,3-Dihydroxybiphenyl 1,2-Dioxygenase, domain 1"/>
    <property type="match status" value="1"/>
</dbReference>
<proteinExistence type="predicted"/>
<dbReference type="PANTHER" id="PTHR36503:SF2">
    <property type="entry name" value="BLR2408 PROTEIN"/>
    <property type="match status" value="1"/>
</dbReference>
<reference evidence="2 3" key="1">
    <citation type="submission" date="2020-04" db="EMBL/GenBank/DDBJ databases">
        <title>MicrobeNet Type strains.</title>
        <authorList>
            <person name="Nicholson A.C."/>
        </authorList>
    </citation>
    <scope>NUCLEOTIDE SEQUENCE [LARGE SCALE GENOMIC DNA]</scope>
    <source>
        <strain evidence="2 3">ATCC BAA-14</strain>
    </source>
</reference>
<dbReference type="SUPFAM" id="SSF54593">
    <property type="entry name" value="Glyoxalase/Bleomycin resistance protein/Dihydroxybiphenyl dioxygenase"/>
    <property type="match status" value="1"/>
</dbReference>
<dbReference type="Proteomes" id="UP000563898">
    <property type="component" value="Unassembled WGS sequence"/>
</dbReference>
<dbReference type="GeneID" id="90161640"/>
<dbReference type="InterPro" id="IPR053863">
    <property type="entry name" value="Glyoxy/Ble-like_N"/>
</dbReference>
<sequence>MHNMLFLNLPVDDLARSRKFFTDLGYTINEKFSDENAITVVLGESFVAMLLTRDFFGSFHPATTADATTTKECIICLDAESRDAVDALVDRAIAAGAKPGDTEDHGFMYGRSFDDPDGHSWQIAWMDPAVMQGDTAES</sequence>
<evidence type="ECO:0000313" key="3">
    <source>
        <dbReference type="Proteomes" id="UP000563898"/>
    </source>
</evidence>
<evidence type="ECO:0000313" key="2">
    <source>
        <dbReference type="EMBL" id="NKY04388.1"/>
    </source>
</evidence>
<gene>
    <name evidence="2" type="ORF">HGA05_22735</name>
</gene>